<feature type="transmembrane region" description="Helical" evidence="2">
    <location>
        <begin position="46"/>
        <end position="67"/>
    </location>
</feature>
<sequence>MWYLPNFFRNVTVEQVHLPYEMRTNAEVLAYANAYFRPRPSRPVEIYMMCDIAQSIITFCCCTYVLLKKGRMKDARIVTLCQSPSGVYIVPNVIFTLVGMFSVYLCTFAIFCAYILYVQFSQHPLGDWLFYIPLPWLPLALAAFYSTYGFVITCSPRSPISNLIGKRRKGLVSPRLSLMHLPLPHSAWVMNAFMLSVGILMVVYNIVITTFSGIARNRTHEAQNDVYGRLLTKVHSQDWLNATPTEETLLLVRRGACSLMNVYRWCCAALASYVALIVITAAMLVLYSIPNHIFLLDHLCHIFPDKDRKQPAIGTLLGNIKTLWKMGSPRNLQGPSYSAFKKTWMITMVGHSCTIAILAGVLLFSVAPIYLIFSIATTLTFDDIFNSVSGLGNPKGTTSFNRNHHSLSVSAGPSSTMSTGIPSPQSPTFATSSQSPALLTSPSQLRPMPSFTPSSIGSQGEKTFADEMRGDPRIIRVLVVTETTVHVDYEDIEAVAVEDGIHSSADMCPGALPVCLLAAKPRSFLSRNKSWRL</sequence>
<evidence type="ECO:0000256" key="1">
    <source>
        <dbReference type="SAM" id="MobiDB-lite"/>
    </source>
</evidence>
<dbReference type="GeneID" id="40727969"/>
<keyword evidence="2" id="KW-0472">Membrane</keyword>
<comment type="caution">
    <text evidence="3">The sequence shown here is derived from an EMBL/GenBank/DDBJ whole genome shotgun (WGS) entry which is preliminary data.</text>
</comment>
<accession>A0A4V6ETD9</accession>
<dbReference type="RefSeq" id="XP_029738234.1">
    <property type="nucleotide sequence ID" value="XM_029885668.1"/>
</dbReference>
<dbReference type="KEGG" id="sgra:EX895_005074"/>
<evidence type="ECO:0000256" key="2">
    <source>
        <dbReference type="SAM" id="Phobius"/>
    </source>
</evidence>
<proteinExistence type="predicted"/>
<feature type="transmembrane region" description="Helical" evidence="2">
    <location>
        <begin position="262"/>
        <end position="289"/>
    </location>
</feature>
<keyword evidence="4" id="KW-1185">Reference proteome</keyword>
<feature type="transmembrane region" description="Helical" evidence="2">
    <location>
        <begin position="87"/>
        <end position="116"/>
    </location>
</feature>
<name>A0A4V6ETD9_9BASI</name>
<keyword evidence="2" id="KW-1133">Transmembrane helix</keyword>
<dbReference type="Proteomes" id="UP000306050">
    <property type="component" value="Chromosome SGRAM_5"/>
</dbReference>
<keyword evidence="2" id="KW-0812">Transmembrane</keyword>
<feature type="region of interest" description="Disordered" evidence="1">
    <location>
        <begin position="402"/>
        <end position="436"/>
    </location>
</feature>
<feature type="transmembrane region" description="Helical" evidence="2">
    <location>
        <begin position="188"/>
        <end position="208"/>
    </location>
</feature>
<feature type="transmembrane region" description="Helical" evidence="2">
    <location>
        <begin position="128"/>
        <end position="148"/>
    </location>
</feature>
<organism evidence="3 4">
    <name type="scientific">Sporisorium graminicola</name>
    <dbReference type="NCBI Taxonomy" id="280036"/>
    <lineage>
        <taxon>Eukaryota</taxon>
        <taxon>Fungi</taxon>
        <taxon>Dikarya</taxon>
        <taxon>Basidiomycota</taxon>
        <taxon>Ustilaginomycotina</taxon>
        <taxon>Ustilaginomycetes</taxon>
        <taxon>Ustilaginales</taxon>
        <taxon>Ustilaginaceae</taxon>
        <taxon>Sporisorium</taxon>
    </lineage>
</organism>
<protein>
    <submittedName>
        <fullName evidence="3">Uncharacterized protein</fullName>
    </submittedName>
</protein>
<evidence type="ECO:0000313" key="3">
    <source>
        <dbReference type="EMBL" id="TKY86249.1"/>
    </source>
</evidence>
<dbReference type="OrthoDB" id="2545209at2759"/>
<dbReference type="AlphaFoldDB" id="A0A4V6ETD9"/>
<evidence type="ECO:0000313" key="4">
    <source>
        <dbReference type="Proteomes" id="UP000306050"/>
    </source>
</evidence>
<dbReference type="EMBL" id="SRRM01000018">
    <property type="protein sequence ID" value="TKY86249.1"/>
    <property type="molecule type" value="Genomic_DNA"/>
</dbReference>
<feature type="transmembrane region" description="Helical" evidence="2">
    <location>
        <begin position="344"/>
        <end position="373"/>
    </location>
</feature>
<reference evidence="3 4" key="1">
    <citation type="submission" date="2019-05" db="EMBL/GenBank/DDBJ databases">
        <title>Sporisorium graminicola CBS 10092 draft sequencing and annotation.</title>
        <authorList>
            <person name="Solano-Gonzalez S."/>
            <person name="Caddick M.X."/>
            <person name="Darby A."/>
        </authorList>
    </citation>
    <scope>NUCLEOTIDE SEQUENCE [LARGE SCALE GENOMIC DNA]</scope>
    <source>
        <strain evidence="3 4">CBS 10092</strain>
    </source>
</reference>
<gene>
    <name evidence="3" type="ORF">EX895_005074</name>
</gene>